<keyword evidence="1" id="KW-0732">Signal</keyword>
<feature type="chain" id="PRO_5046982802" evidence="1">
    <location>
        <begin position="23"/>
        <end position="74"/>
    </location>
</feature>
<evidence type="ECO:0000256" key="1">
    <source>
        <dbReference type="SAM" id="SignalP"/>
    </source>
</evidence>
<dbReference type="EMBL" id="JAVDWU010000010">
    <property type="protein sequence ID" value="MDR7152077.1"/>
    <property type="molecule type" value="Genomic_DNA"/>
</dbReference>
<keyword evidence="3" id="KW-1185">Reference proteome</keyword>
<organism evidence="2 3">
    <name type="scientific">Hydrogenophaga palleronii</name>
    <dbReference type="NCBI Taxonomy" id="65655"/>
    <lineage>
        <taxon>Bacteria</taxon>
        <taxon>Pseudomonadati</taxon>
        <taxon>Pseudomonadota</taxon>
        <taxon>Betaproteobacteria</taxon>
        <taxon>Burkholderiales</taxon>
        <taxon>Comamonadaceae</taxon>
        <taxon>Hydrogenophaga</taxon>
    </lineage>
</organism>
<feature type="signal peptide" evidence="1">
    <location>
        <begin position="1"/>
        <end position="22"/>
    </location>
</feature>
<protein>
    <submittedName>
        <fullName evidence="2">Uncharacterized protein</fullName>
    </submittedName>
</protein>
<dbReference type="Proteomes" id="UP001265700">
    <property type="component" value="Unassembled WGS sequence"/>
</dbReference>
<accession>A0ABU1WSR1</accession>
<comment type="caution">
    <text evidence="2">The sequence shown here is derived from an EMBL/GenBank/DDBJ whole genome shotgun (WGS) entry which is preliminary data.</text>
</comment>
<gene>
    <name evidence="2" type="ORF">J2W49_004053</name>
</gene>
<evidence type="ECO:0000313" key="3">
    <source>
        <dbReference type="Proteomes" id="UP001265700"/>
    </source>
</evidence>
<name>A0ABU1WSR1_9BURK</name>
<evidence type="ECO:0000313" key="2">
    <source>
        <dbReference type="EMBL" id="MDR7152077.1"/>
    </source>
</evidence>
<proteinExistence type="predicted"/>
<dbReference type="RefSeq" id="WP_310320469.1">
    <property type="nucleotide sequence ID" value="NZ_JAVDWU010000010.1"/>
</dbReference>
<sequence length="74" mass="7453">MTPFQLTSIAAALAVASATAMAKQPDQRAIELAKSVADQSASQQAKAAPSQANGTILSALQTVLGSLVKKEGAQ</sequence>
<reference evidence="2 3" key="1">
    <citation type="submission" date="2023-07" db="EMBL/GenBank/DDBJ databases">
        <title>Sorghum-associated microbial communities from plants grown in Nebraska, USA.</title>
        <authorList>
            <person name="Schachtman D."/>
        </authorList>
    </citation>
    <scope>NUCLEOTIDE SEQUENCE [LARGE SCALE GENOMIC DNA]</scope>
    <source>
        <strain evidence="2 3">4249</strain>
    </source>
</reference>